<dbReference type="AlphaFoldDB" id="Q2RWC7"/>
<dbReference type="eggNOG" id="COG0316">
    <property type="taxonomic scope" value="Bacteria"/>
</dbReference>
<dbReference type="RefSeq" id="WP_011388522.1">
    <property type="nucleotide sequence ID" value="NC_007643.1"/>
</dbReference>
<dbReference type="PhylomeDB" id="Q2RWC7"/>
<feature type="domain" description="Core" evidence="1">
    <location>
        <begin position="7"/>
        <end position="101"/>
    </location>
</feature>
<name>Q2RWC7_RHORT</name>
<dbReference type="PANTHER" id="PTHR43011">
    <property type="entry name" value="IRON-SULFUR CLUSTER ASSEMBLY 2 HOMOLOG, MITOCHONDRIAL"/>
    <property type="match status" value="1"/>
</dbReference>
<dbReference type="KEGG" id="rru:Rru_A0764"/>
<dbReference type="Gene3D" id="2.60.300.12">
    <property type="entry name" value="HesB-like domain"/>
    <property type="match status" value="1"/>
</dbReference>
<dbReference type="GO" id="GO:0005506">
    <property type="term" value="F:iron ion binding"/>
    <property type="evidence" value="ECO:0007669"/>
    <property type="project" value="TreeGrafter"/>
</dbReference>
<dbReference type="Pfam" id="PF01521">
    <property type="entry name" value="Fe-S_biosyn"/>
    <property type="match status" value="1"/>
</dbReference>
<dbReference type="Proteomes" id="UP000001929">
    <property type="component" value="Chromosome"/>
</dbReference>
<proteinExistence type="predicted"/>
<dbReference type="GO" id="GO:0051539">
    <property type="term" value="F:4 iron, 4 sulfur cluster binding"/>
    <property type="evidence" value="ECO:0007669"/>
    <property type="project" value="TreeGrafter"/>
</dbReference>
<dbReference type="EMBL" id="CP000230">
    <property type="protein sequence ID" value="ABC21568.1"/>
    <property type="molecule type" value="Genomic_DNA"/>
</dbReference>
<dbReference type="InterPro" id="IPR000361">
    <property type="entry name" value="ATAP_core_dom"/>
</dbReference>
<evidence type="ECO:0000313" key="3">
    <source>
        <dbReference type="Proteomes" id="UP000001929"/>
    </source>
</evidence>
<dbReference type="STRING" id="269796.Rru_A0764"/>
<dbReference type="HOGENOM" id="CLU_069054_5_2_5"/>
<dbReference type="GO" id="GO:0016226">
    <property type="term" value="P:iron-sulfur cluster assembly"/>
    <property type="evidence" value="ECO:0007669"/>
    <property type="project" value="TreeGrafter"/>
</dbReference>
<reference evidence="2 3" key="1">
    <citation type="journal article" date="2011" name="Stand. Genomic Sci.">
        <title>Complete genome sequence of Rhodospirillum rubrum type strain (S1).</title>
        <authorList>
            <person name="Munk A.C."/>
            <person name="Copeland A."/>
            <person name="Lucas S."/>
            <person name="Lapidus A."/>
            <person name="Del Rio T.G."/>
            <person name="Barry K."/>
            <person name="Detter J.C."/>
            <person name="Hammon N."/>
            <person name="Israni S."/>
            <person name="Pitluck S."/>
            <person name="Brettin T."/>
            <person name="Bruce D."/>
            <person name="Han C."/>
            <person name="Tapia R."/>
            <person name="Gilna P."/>
            <person name="Schmutz J."/>
            <person name="Larimer F."/>
            <person name="Land M."/>
            <person name="Kyrpides N.C."/>
            <person name="Mavromatis K."/>
            <person name="Richardson P."/>
            <person name="Rohde M."/>
            <person name="Goker M."/>
            <person name="Klenk H.P."/>
            <person name="Zhang Y."/>
            <person name="Roberts G.P."/>
            <person name="Reslewic S."/>
            <person name="Schwartz D.C."/>
        </authorList>
    </citation>
    <scope>NUCLEOTIDE SEQUENCE [LARGE SCALE GENOMIC DNA]</scope>
    <source>
        <strain evidence="3">ATCC 11170 / ATH 1.1.1 / DSM 467 / LMG 4362 / NCIMB 8255 / S1</strain>
    </source>
</reference>
<accession>Q2RWC7</accession>
<protein>
    <submittedName>
        <fullName evidence="2">HesB/YadR/YfhF</fullName>
    </submittedName>
</protein>
<organism evidence="2 3">
    <name type="scientific">Rhodospirillum rubrum (strain ATCC 11170 / ATH 1.1.1 / DSM 467 / LMG 4362 / NCIMB 8255 / S1)</name>
    <dbReference type="NCBI Taxonomy" id="269796"/>
    <lineage>
        <taxon>Bacteria</taxon>
        <taxon>Pseudomonadati</taxon>
        <taxon>Pseudomonadota</taxon>
        <taxon>Alphaproteobacteria</taxon>
        <taxon>Rhodospirillales</taxon>
        <taxon>Rhodospirillaceae</taxon>
        <taxon>Rhodospirillum</taxon>
    </lineage>
</organism>
<evidence type="ECO:0000259" key="1">
    <source>
        <dbReference type="Pfam" id="PF01521"/>
    </source>
</evidence>
<dbReference type="EnsemblBacteria" id="ABC21568">
    <property type="protein sequence ID" value="ABC21568"/>
    <property type="gene ID" value="Rru_A0764"/>
</dbReference>
<dbReference type="PATRIC" id="fig|269796.9.peg.817"/>
<dbReference type="SUPFAM" id="SSF89360">
    <property type="entry name" value="HesB-like domain"/>
    <property type="match status" value="1"/>
</dbReference>
<gene>
    <name evidence="2" type="ordered locus">Rru_A0764</name>
</gene>
<keyword evidence="3" id="KW-1185">Reference proteome</keyword>
<sequence length="104" mass="11394">MSTTATTIRITERAARKVDEFHLRGDLDPTLAIRLDVVGGAASGIAYDLYFDQVDGDDQVFESQGLRIAIRPRHAPWLLGSTVDWVESDNGAGFQVLNPNVPPQ</sequence>
<dbReference type="GO" id="GO:0051537">
    <property type="term" value="F:2 iron, 2 sulfur cluster binding"/>
    <property type="evidence" value="ECO:0007669"/>
    <property type="project" value="TreeGrafter"/>
</dbReference>
<dbReference type="PANTHER" id="PTHR43011:SF1">
    <property type="entry name" value="IRON-SULFUR CLUSTER ASSEMBLY 2 HOMOLOG, MITOCHONDRIAL"/>
    <property type="match status" value="1"/>
</dbReference>
<dbReference type="InterPro" id="IPR035903">
    <property type="entry name" value="HesB-like_dom_sf"/>
</dbReference>
<evidence type="ECO:0000313" key="2">
    <source>
        <dbReference type="EMBL" id="ABC21568.1"/>
    </source>
</evidence>